<dbReference type="RefSeq" id="WP_198745962.1">
    <property type="nucleotide sequence ID" value="NZ_JAEHTE010000001.1"/>
</dbReference>
<dbReference type="PANTHER" id="PTHR39560:SF1">
    <property type="entry name" value="PROTEIN ADENYLYLTRANSFERASE FIC-RELATED"/>
    <property type="match status" value="1"/>
</dbReference>
<organism evidence="9 10">
    <name type="scientific">Pseudomonas putida</name>
    <name type="common">Arthrobacter siderocapsulatus</name>
    <dbReference type="NCBI Taxonomy" id="303"/>
    <lineage>
        <taxon>Bacteria</taxon>
        <taxon>Pseudomonadati</taxon>
        <taxon>Pseudomonadota</taxon>
        <taxon>Gammaproteobacteria</taxon>
        <taxon>Pseudomonadales</taxon>
        <taxon>Pseudomonadaceae</taxon>
        <taxon>Pseudomonas</taxon>
    </lineage>
</organism>
<comment type="catalytic activity">
    <reaction evidence="7">
        <text>L-tyrosyl-[protein] + ATP = O-(5'-adenylyl)-L-tyrosyl-[protein] + diphosphate</text>
        <dbReference type="Rhea" id="RHEA:54288"/>
        <dbReference type="Rhea" id="RHEA-COMP:10136"/>
        <dbReference type="Rhea" id="RHEA-COMP:13846"/>
        <dbReference type="ChEBI" id="CHEBI:30616"/>
        <dbReference type="ChEBI" id="CHEBI:33019"/>
        <dbReference type="ChEBI" id="CHEBI:46858"/>
        <dbReference type="ChEBI" id="CHEBI:83624"/>
        <dbReference type="EC" id="2.7.7.108"/>
    </reaction>
</comment>
<dbReference type="SUPFAM" id="SSF140931">
    <property type="entry name" value="Fic-like"/>
    <property type="match status" value="1"/>
</dbReference>
<keyword evidence="4" id="KW-0067">ATP-binding</keyword>
<comment type="caution">
    <text evidence="9">The sequence shown here is derived from an EMBL/GenBank/DDBJ whole genome shotgun (WGS) entry which is preliminary data.</text>
</comment>
<feature type="domain" description="Fido" evidence="8">
    <location>
        <begin position="62"/>
        <end position="204"/>
    </location>
</feature>
<evidence type="ECO:0000256" key="1">
    <source>
        <dbReference type="ARBA" id="ARBA00022679"/>
    </source>
</evidence>
<evidence type="ECO:0000256" key="6">
    <source>
        <dbReference type="ARBA" id="ARBA00047939"/>
    </source>
</evidence>
<dbReference type="GO" id="GO:0005524">
    <property type="term" value="F:ATP binding"/>
    <property type="evidence" value="ECO:0007669"/>
    <property type="project" value="UniProtKB-KW"/>
</dbReference>
<proteinExistence type="predicted"/>
<evidence type="ECO:0000256" key="2">
    <source>
        <dbReference type="ARBA" id="ARBA00022695"/>
    </source>
</evidence>
<evidence type="ECO:0000313" key="10">
    <source>
        <dbReference type="Proteomes" id="UP000637061"/>
    </source>
</evidence>
<evidence type="ECO:0000313" key="9">
    <source>
        <dbReference type="EMBL" id="MBI6882336.1"/>
    </source>
</evidence>
<evidence type="ECO:0000256" key="4">
    <source>
        <dbReference type="ARBA" id="ARBA00022840"/>
    </source>
</evidence>
<dbReference type="PANTHER" id="PTHR39560">
    <property type="entry name" value="PROTEIN ADENYLYLTRANSFERASE FIC-RELATED"/>
    <property type="match status" value="1"/>
</dbReference>
<evidence type="ECO:0000259" key="8">
    <source>
        <dbReference type="PROSITE" id="PS51459"/>
    </source>
</evidence>
<dbReference type="GO" id="GO:0070733">
    <property type="term" value="F:AMPylase activity"/>
    <property type="evidence" value="ECO:0007669"/>
    <property type="project" value="UniProtKB-EC"/>
</dbReference>
<dbReference type="AlphaFoldDB" id="A0A8I1JH54"/>
<dbReference type="Pfam" id="PF02661">
    <property type="entry name" value="Fic"/>
    <property type="match status" value="1"/>
</dbReference>
<accession>A0A8I1JH54</accession>
<sequence length="259" mass="29094">MNHDDHEYYGSSSIDDDPHVYDNGVLKNHFGIRSTAELGEVEASLSGLRGIELHENPISGRLDLEHAKKIHHHLFQDIYPWAGQVRSVDIAKGGTLFLPVEKIEEEFDKLSSYLSESGLSKQRIDNEKEFSSAAGIYLGRLNLIHPFREGNGRTQRQLLRMLAQEHGFKIDWSGTSPEAMKRACIEAEDDPQCKAAGKLIFLAQSRIKPDLSSDNGILNSKFFKMIETGNLPKSNDFISEALSSEDKSMDSEYESKPKL</sequence>
<evidence type="ECO:0000256" key="7">
    <source>
        <dbReference type="ARBA" id="ARBA00048696"/>
    </source>
</evidence>
<evidence type="ECO:0000256" key="5">
    <source>
        <dbReference type="ARBA" id="ARBA00034531"/>
    </source>
</evidence>
<dbReference type="EC" id="2.7.7.108" evidence="5"/>
<keyword evidence="3" id="KW-0547">Nucleotide-binding</keyword>
<evidence type="ECO:0000256" key="3">
    <source>
        <dbReference type="ARBA" id="ARBA00022741"/>
    </source>
</evidence>
<dbReference type="GO" id="GO:0051302">
    <property type="term" value="P:regulation of cell division"/>
    <property type="evidence" value="ECO:0007669"/>
    <property type="project" value="TreeGrafter"/>
</dbReference>
<comment type="catalytic activity">
    <reaction evidence="6">
        <text>L-threonyl-[protein] + ATP = 3-O-(5'-adenylyl)-L-threonyl-[protein] + diphosphate</text>
        <dbReference type="Rhea" id="RHEA:54292"/>
        <dbReference type="Rhea" id="RHEA-COMP:11060"/>
        <dbReference type="Rhea" id="RHEA-COMP:13847"/>
        <dbReference type="ChEBI" id="CHEBI:30013"/>
        <dbReference type="ChEBI" id="CHEBI:30616"/>
        <dbReference type="ChEBI" id="CHEBI:33019"/>
        <dbReference type="ChEBI" id="CHEBI:138113"/>
        <dbReference type="EC" id="2.7.7.108"/>
    </reaction>
</comment>
<dbReference type="InterPro" id="IPR003812">
    <property type="entry name" value="Fido"/>
</dbReference>
<keyword evidence="1" id="KW-0808">Transferase</keyword>
<gene>
    <name evidence="9" type="ORF">JEU22_00125</name>
</gene>
<reference evidence="9" key="1">
    <citation type="submission" date="2020-12" db="EMBL/GenBank/DDBJ databases">
        <title>Enhanced detection system for hospital associated transmission using whole genome sequencing surveillance.</title>
        <authorList>
            <person name="Harrison L.H."/>
            <person name="Van Tyne D."/>
            <person name="Marsh J.W."/>
            <person name="Griffith M.P."/>
            <person name="Snyder D.J."/>
            <person name="Cooper V.S."/>
            <person name="Mustapha M."/>
        </authorList>
    </citation>
    <scope>NUCLEOTIDE SEQUENCE</scope>
    <source>
        <strain evidence="9">PSB00042</strain>
    </source>
</reference>
<dbReference type="Proteomes" id="UP000637061">
    <property type="component" value="Unassembled WGS sequence"/>
</dbReference>
<keyword evidence="2" id="KW-0548">Nucleotidyltransferase</keyword>
<dbReference type="PROSITE" id="PS51459">
    <property type="entry name" value="FIDO"/>
    <property type="match status" value="1"/>
</dbReference>
<protein>
    <recommendedName>
        <fullName evidence="5">protein adenylyltransferase</fullName>
        <ecNumber evidence="5">2.7.7.108</ecNumber>
    </recommendedName>
</protein>
<dbReference type="Gene3D" id="1.10.3290.10">
    <property type="entry name" value="Fido-like domain"/>
    <property type="match status" value="1"/>
</dbReference>
<dbReference type="InterPro" id="IPR036597">
    <property type="entry name" value="Fido-like_dom_sf"/>
</dbReference>
<dbReference type="EMBL" id="JAEHTE010000001">
    <property type="protein sequence ID" value="MBI6882336.1"/>
    <property type="molecule type" value="Genomic_DNA"/>
</dbReference>
<name>A0A8I1JH54_PSEPU</name>